<dbReference type="GO" id="GO:0030170">
    <property type="term" value="F:pyridoxal phosphate binding"/>
    <property type="evidence" value="ECO:0007669"/>
    <property type="project" value="InterPro"/>
</dbReference>
<comment type="cofactor">
    <cofactor evidence="1 10">
        <name>pyridoxal 5'-phosphate</name>
        <dbReference type="ChEBI" id="CHEBI:597326"/>
    </cofactor>
</comment>
<evidence type="ECO:0000256" key="3">
    <source>
        <dbReference type="ARBA" id="ARBA00022679"/>
    </source>
</evidence>
<evidence type="ECO:0000313" key="11">
    <source>
        <dbReference type="EMBL" id="SFG17927.1"/>
    </source>
</evidence>
<dbReference type="GO" id="GO:0004124">
    <property type="term" value="F:cysteine synthase activity"/>
    <property type="evidence" value="ECO:0007669"/>
    <property type="project" value="TreeGrafter"/>
</dbReference>
<evidence type="ECO:0000256" key="7">
    <source>
        <dbReference type="ARBA" id="ARBA00048780"/>
    </source>
</evidence>
<proteinExistence type="inferred from homology"/>
<reference evidence="12" key="1">
    <citation type="submission" date="2016-10" db="EMBL/GenBank/DDBJ databases">
        <authorList>
            <person name="Varghese N."/>
            <person name="Submissions S."/>
        </authorList>
    </citation>
    <scope>NUCLEOTIDE SEQUENCE [LARGE SCALE GENOMIC DNA]</scope>
    <source>
        <strain evidence="12">ATCC 700379</strain>
    </source>
</reference>
<keyword evidence="11" id="KW-0456">Lyase</keyword>
<dbReference type="InterPro" id="IPR006235">
    <property type="entry name" value="OAc-hSer/O-AcSer_sulfhydrylase"/>
</dbReference>
<evidence type="ECO:0000256" key="8">
    <source>
        <dbReference type="ARBA" id="ARBA00052699"/>
    </source>
</evidence>
<evidence type="ECO:0000256" key="2">
    <source>
        <dbReference type="ARBA" id="ARBA00009077"/>
    </source>
</evidence>
<dbReference type="GO" id="GO:0019346">
    <property type="term" value="P:transsulfuration"/>
    <property type="evidence" value="ECO:0007669"/>
    <property type="project" value="InterPro"/>
</dbReference>
<evidence type="ECO:0000313" key="12">
    <source>
        <dbReference type="Proteomes" id="UP000198752"/>
    </source>
</evidence>
<dbReference type="Proteomes" id="UP000198752">
    <property type="component" value="Unassembled WGS sequence"/>
</dbReference>
<dbReference type="GO" id="GO:0071269">
    <property type="term" value="P:L-homocysteine biosynthetic process"/>
    <property type="evidence" value="ECO:0007669"/>
    <property type="project" value="TreeGrafter"/>
</dbReference>
<dbReference type="Pfam" id="PF01053">
    <property type="entry name" value="Cys_Met_Meta_PP"/>
    <property type="match status" value="1"/>
</dbReference>
<dbReference type="SUPFAM" id="SSF53383">
    <property type="entry name" value="PLP-dependent transferases"/>
    <property type="match status" value="1"/>
</dbReference>
<dbReference type="AlphaFoldDB" id="A0A1I2PV83"/>
<evidence type="ECO:0000256" key="9">
    <source>
        <dbReference type="PIRSR" id="PIRSR001434-2"/>
    </source>
</evidence>
<dbReference type="Gene3D" id="3.90.1150.10">
    <property type="entry name" value="Aspartate Aminotransferase, domain 1"/>
    <property type="match status" value="1"/>
</dbReference>
<dbReference type="GO" id="GO:0006535">
    <property type="term" value="P:cysteine biosynthetic process from serine"/>
    <property type="evidence" value="ECO:0007669"/>
    <property type="project" value="TreeGrafter"/>
</dbReference>
<gene>
    <name evidence="11" type="ORF">SAMN02982927_00922</name>
</gene>
<dbReference type="GO" id="GO:0003961">
    <property type="term" value="F:O-acetylhomoserine aminocarboxypropyltransferase activity"/>
    <property type="evidence" value="ECO:0007669"/>
    <property type="project" value="TreeGrafter"/>
</dbReference>
<dbReference type="EC" id="4.4.1.2" evidence="5"/>
<keyword evidence="3" id="KW-0808">Transferase</keyword>
<comment type="similarity">
    <text evidence="2 10">Belongs to the trans-sulfuration enzymes family.</text>
</comment>
<evidence type="ECO:0000256" key="6">
    <source>
        <dbReference type="ARBA" id="ARBA00047199"/>
    </source>
</evidence>
<evidence type="ECO:0000256" key="4">
    <source>
        <dbReference type="ARBA" id="ARBA00022898"/>
    </source>
</evidence>
<evidence type="ECO:0000256" key="1">
    <source>
        <dbReference type="ARBA" id="ARBA00001933"/>
    </source>
</evidence>
<dbReference type="InterPro" id="IPR015422">
    <property type="entry name" value="PyrdxlP-dep_Trfase_small"/>
</dbReference>
<protein>
    <recommendedName>
        <fullName evidence="5">homocysteine desulfhydrase</fullName>
        <ecNumber evidence="5">4.4.1.2</ecNumber>
    </recommendedName>
    <alternativeName>
        <fullName evidence="6">Homocysteine desulfhydrase</fullName>
    </alternativeName>
</protein>
<comment type="catalytic activity">
    <reaction evidence="8">
        <text>L-methionine + H2O = methanethiol + 2-oxobutanoate + NH4(+)</text>
        <dbReference type="Rhea" id="RHEA:23800"/>
        <dbReference type="ChEBI" id="CHEBI:15377"/>
        <dbReference type="ChEBI" id="CHEBI:16007"/>
        <dbReference type="ChEBI" id="CHEBI:16763"/>
        <dbReference type="ChEBI" id="CHEBI:28938"/>
        <dbReference type="ChEBI" id="CHEBI:57844"/>
        <dbReference type="EC" id="4.4.1.11"/>
    </reaction>
    <physiologicalReaction direction="left-to-right" evidence="8">
        <dbReference type="Rhea" id="RHEA:23801"/>
    </physiologicalReaction>
</comment>
<dbReference type="PIRSF" id="PIRSF001434">
    <property type="entry name" value="CGS"/>
    <property type="match status" value="1"/>
</dbReference>
<dbReference type="OrthoDB" id="9780685at2"/>
<keyword evidence="4 9" id="KW-0663">Pyridoxal phosphate</keyword>
<dbReference type="PANTHER" id="PTHR43797:SF2">
    <property type="entry name" value="HOMOCYSTEINE_CYSTEINE SYNTHASE"/>
    <property type="match status" value="1"/>
</dbReference>
<dbReference type="InterPro" id="IPR015421">
    <property type="entry name" value="PyrdxlP-dep_Trfase_major"/>
</dbReference>
<dbReference type="PANTHER" id="PTHR43797">
    <property type="entry name" value="HOMOCYSTEINE/CYSTEINE SYNTHASE"/>
    <property type="match status" value="1"/>
</dbReference>
<dbReference type="GO" id="GO:0005737">
    <property type="term" value="C:cytoplasm"/>
    <property type="evidence" value="ECO:0007669"/>
    <property type="project" value="TreeGrafter"/>
</dbReference>
<dbReference type="InterPro" id="IPR000277">
    <property type="entry name" value="Cys/Met-Metab_PyrdxlP-dep_enz"/>
</dbReference>
<dbReference type="RefSeq" id="WP_093670527.1">
    <property type="nucleotide sequence ID" value="NZ_FOOY01000005.1"/>
</dbReference>
<dbReference type="FunFam" id="3.40.640.10:FF:000046">
    <property type="entry name" value="Cystathionine gamma-lyase"/>
    <property type="match status" value="1"/>
</dbReference>
<evidence type="ECO:0000256" key="5">
    <source>
        <dbReference type="ARBA" id="ARBA00047175"/>
    </source>
</evidence>
<organism evidence="11 12">
    <name type="scientific">Sporolactobacillus nakayamae</name>
    <dbReference type="NCBI Taxonomy" id="269670"/>
    <lineage>
        <taxon>Bacteria</taxon>
        <taxon>Bacillati</taxon>
        <taxon>Bacillota</taxon>
        <taxon>Bacilli</taxon>
        <taxon>Bacillales</taxon>
        <taxon>Sporolactobacillaceae</taxon>
        <taxon>Sporolactobacillus</taxon>
    </lineage>
</organism>
<dbReference type="Gene3D" id="3.40.640.10">
    <property type="entry name" value="Type I PLP-dependent aspartate aminotransferase-like (Major domain)"/>
    <property type="match status" value="1"/>
</dbReference>
<name>A0A1I2PV83_9BACL</name>
<dbReference type="GO" id="GO:0047982">
    <property type="term" value="F:homocysteine desulfhydrase activity"/>
    <property type="evidence" value="ECO:0007669"/>
    <property type="project" value="UniProtKB-EC"/>
</dbReference>
<comment type="catalytic activity">
    <reaction evidence="7">
        <text>L-homocysteine + H2O = 2-oxobutanoate + hydrogen sulfide + NH4(+) + H(+)</text>
        <dbReference type="Rhea" id="RHEA:14501"/>
        <dbReference type="ChEBI" id="CHEBI:15377"/>
        <dbReference type="ChEBI" id="CHEBI:15378"/>
        <dbReference type="ChEBI" id="CHEBI:16763"/>
        <dbReference type="ChEBI" id="CHEBI:28938"/>
        <dbReference type="ChEBI" id="CHEBI:29919"/>
        <dbReference type="ChEBI" id="CHEBI:58199"/>
        <dbReference type="EC" id="4.4.1.2"/>
    </reaction>
    <physiologicalReaction direction="left-to-right" evidence="7">
        <dbReference type="Rhea" id="RHEA:14502"/>
    </physiologicalReaction>
</comment>
<evidence type="ECO:0000256" key="10">
    <source>
        <dbReference type="RuleBase" id="RU362118"/>
    </source>
</evidence>
<dbReference type="STRING" id="269670.SAMN02982927_00922"/>
<dbReference type="EMBL" id="FOOY01000005">
    <property type="protein sequence ID" value="SFG17927.1"/>
    <property type="molecule type" value="Genomic_DNA"/>
</dbReference>
<sequence length="436" mass="47732">MAEESEKRFDTLKIHAGYDPKHHNYASQVPIYQTVAFGFGDSERAERLVNFKEKGFSYTRVGNPTTAVLEQRIADLDGASEAVAVGSGMAAVSYTLLNLAEGGGRIISASNIYGSSFDEFRTLFPKFGVHFDFIDDINDRSQVAAAIKDDTKAIFVESVTNPDTAVTNVEALAKLAHENGVPLVVDNTFPTPYLFNPIRYGADIVVYSSTKGISGHGEVVSGLIVDAGKFDYGNGKFKQFEEKEFVLGNEGESVERSFVEAFGTKAFAARIRVKYLRLFGAVLSPFDAYFVLLGIETLSERLAKQVASAVKIARFLEGHPHVTSVHYSGLPDHPQHELVNRYFPRGVGAIFAFDIDGTEAQTKKILDSVKIFSYLPNVGDARSLIVNPGRTTHREIPSANRQKSGLTNTLIRLSIGLEDADDLIGDLDQALNKAFE</sequence>
<keyword evidence="12" id="KW-1185">Reference proteome</keyword>
<feature type="modified residue" description="N6-(pyridoxal phosphate)lysine" evidence="9">
    <location>
        <position position="211"/>
    </location>
</feature>
<accession>A0A1I2PV83</accession>
<dbReference type="InterPro" id="IPR015424">
    <property type="entry name" value="PyrdxlP-dep_Trfase"/>
</dbReference>
<dbReference type="CDD" id="cd00614">
    <property type="entry name" value="CGS_like"/>
    <property type="match status" value="1"/>
</dbReference>
<dbReference type="GO" id="GO:0018826">
    <property type="term" value="F:methionine gamma-lyase activity"/>
    <property type="evidence" value="ECO:0007669"/>
    <property type="project" value="UniProtKB-EC"/>
</dbReference>